<dbReference type="InterPro" id="IPR011050">
    <property type="entry name" value="Pectin_lyase_fold/virulence"/>
</dbReference>
<sequence>MKTPLPITATSFRPRQLRGWLAGSLFLLASSSAWAAPIVKTVGAAGAYTTIAQALTSIAGVPAQPVEIQLLDASYTENVVINKAGTAANPITIRPAAGVYTEINGTLTFGAGSSYVVISGHNGANARTLTLRQTDISLATVLFQGDASHNSLSQTRVLGSCQMPGLGVITIGNAASGGAGNDHNTLSDNLISSASATSLPKTLVYAFNIQPGTLNDATTVIDNDLANFTSNGLQIQSGNGLNWNVSNNDFFYDAATMPNTAQTAIAFEPGSSSTNNVISGNTIGGRAAAASGGAWVNTSAEFRGIVVNCGAGTSTTVSNNLISNVSLTSTTQPLTALRLENGWASVSNISVTNVTNSGQGGVISLNSRADTDLSNFTVASGQIVNVEVGGALTVSGNLRNDGVLKNAGDVLVRGNFLNSASGTYNQTQGTLEIKGDMNNQGGTFTSVGGLVKLTGNGPQLVSGGVYFNLEINGSGNKTITNDADIISQLTLTNGILVTGTHTIELLEQANVTESDNSYVLGKLMATRTVRANNTELFGGLGLELTPASGSVLPGSTDVLRVTGTAAASANGNQGIKRYFDVVATTPNGLNLSMVMRYLAHELNGITPANLRFFKSTDAGVNWQMRGVSSSGAGYATLNSVDGFSRWTLGDVLRPLPVGLSAFQAVRQGRQALITWSTATEVNNRGFGVEVSTDGRLFRQLGFVAAREGGSAAKRNYQFVDQEEGKQGVRYYRLRQEDQDGKLTYYGPATVSFQEGLPTQLAAYPTAFDQQLTVEMSMPTAAPVVFTLTDAVGRVVWEQTAPLAAGLTQTQLAPQCPAGPYVLTARLNGTVLRQRVVRQ</sequence>
<feature type="signal peptide" evidence="1">
    <location>
        <begin position="1"/>
        <end position="35"/>
    </location>
</feature>
<name>A0A7G7W7L5_9BACT</name>
<dbReference type="RefSeq" id="WP_185888271.1">
    <property type="nucleotide sequence ID" value="NZ_CP060202.1"/>
</dbReference>
<keyword evidence="3" id="KW-1185">Reference proteome</keyword>
<proteinExistence type="predicted"/>
<dbReference type="AlphaFoldDB" id="A0A7G7W7L5"/>
<evidence type="ECO:0000313" key="3">
    <source>
        <dbReference type="Proteomes" id="UP000515489"/>
    </source>
</evidence>
<reference evidence="2 3" key="1">
    <citation type="submission" date="2020-08" db="EMBL/GenBank/DDBJ databases">
        <title>Hymenobacter sp. S2-20-2 genome sequencing.</title>
        <authorList>
            <person name="Jin L."/>
        </authorList>
    </citation>
    <scope>NUCLEOTIDE SEQUENCE [LARGE SCALE GENOMIC DNA]</scope>
    <source>
        <strain evidence="2 3">S2-20-2</strain>
    </source>
</reference>
<organism evidence="2 3">
    <name type="scientific">Hymenobacter sediminicola</name>
    <dbReference type="NCBI Taxonomy" id="2761579"/>
    <lineage>
        <taxon>Bacteria</taxon>
        <taxon>Pseudomonadati</taxon>
        <taxon>Bacteroidota</taxon>
        <taxon>Cytophagia</taxon>
        <taxon>Cytophagales</taxon>
        <taxon>Hymenobacteraceae</taxon>
        <taxon>Hymenobacter</taxon>
    </lineage>
</organism>
<dbReference type="Proteomes" id="UP000515489">
    <property type="component" value="Chromosome"/>
</dbReference>
<evidence type="ECO:0008006" key="4">
    <source>
        <dbReference type="Google" id="ProtNLM"/>
    </source>
</evidence>
<dbReference type="SUPFAM" id="SSF51126">
    <property type="entry name" value="Pectin lyase-like"/>
    <property type="match status" value="1"/>
</dbReference>
<keyword evidence="1" id="KW-0732">Signal</keyword>
<feature type="chain" id="PRO_5028842856" description="T9SS type A sorting domain-containing protein" evidence="1">
    <location>
        <begin position="36"/>
        <end position="838"/>
    </location>
</feature>
<gene>
    <name evidence="2" type="ORF">H4317_00575</name>
</gene>
<protein>
    <recommendedName>
        <fullName evidence="4">T9SS type A sorting domain-containing protein</fullName>
    </recommendedName>
</protein>
<evidence type="ECO:0000256" key="1">
    <source>
        <dbReference type="SAM" id="SignalP"/>
    </source>
</evidence>
<evidence type="ECO:0000313" key="2">
    <source>
        <dbReference type="EMBL" id="QNH62358.1"/>
    </source>
</evidence>
<dbReference type="EMBL" id="CP060202">
    <property type="protein sequence ID" value="QNH62358.1"/>
    <property type="molecule type" value="Genomic_DNA"/>
</dbReference>
<dbReference type="KEGG" id="hsk:H4317_00575"/>
<accession>A0A7G7W7L5</accession>